<organism evidence="6 7">
    <name type="scientific">Erythroxylum novogranatense</name>
    <dbReference type="NCBI Taxonomy" id="1862640"/>
    <lineage>
        <taxon>Eukaryota</taxon>
        <taxon>Viridiplantae</taxon>
        <taxon>Streptophyta</taxon>
        <taxon>Embryophyta</taxon>
        <taxon>Tracheophyta</taxon>
        <taxon>Spermatophyta</taxon>
        <taxon>Magnoliopsida</taxon>
        <taxon>eudicotyledons</taxon>
        <taxon>Gunneridae</taxon>
        <taxon>Pentapetalae</taxon>
        <taxon>rosids</taxon>
        <taxon>fabids</taxon>
        <taxon>Malpighiales</taxon>
        <taxon>Erythroxylaceae</taxon>
        <taxon>Erythroxylum</taxon>
    </lineage>
</organism>
<dbReference type="InterPro" id="IPR039058">
    <property type="entry name" value="Yippee_fam"/>
</dbReference>
<dbReference type="EMBL" id="JAIWQS010000006">
    <property type="protein sequence ID" value="KAJ8761098.1"/>
    <property type="molecule type" value="Genomic_DNA"/>
</dbReference>
<keyword evidence="7" id="KW-1185">Reference proteome</keyword>
<name>A0AAV8T3G5_9ROSI</name>
<dbReference type="Proteomes" id="UP001159364">
    <property type="component" value="Linkage Group LG06"/>
</dbReference>
<dbReference type="Pfam" id="PF03226">
    <property type="entry name" value="Yippee-Mis18"/>
    <property type="match status" value="1"/>
</dbReference>
<evidence type="ECO:0000313" key="7">
    <source>
        <dbReference type="Proteomes" id="UP001159364"/>
    </source>
</evidence>
<dbReference type="InterPro" id="IPR034751">
    <property type="entry name" value="Yippee"/>
</dbReference>
<keyword evidence="3" id="KW-0862">Zinc</keyword>
<comment type="caution">
    <text evidence="6">The sequence shown here is derived from an EMBL/GenBank/DDBJ whole genome shotgun (WGS) entry which is preliminary data.</text>
</comment>
<accession>A0AAV8T3G5</accession>
<dbReference type="PROSITE" id="PS51792">
    <property type="entry name" value="YIPPEE"/>
    <property type="match status" value="1"/>
</dbReference>
<dbReference type="AlphaFoldDB" id="A0AAV8T3G5"/>
<evidence type="ECO:0000256" key="4">
    <source>
        <dbReference type="RuleBase" id="RU110713"/>
    </source>
</evidence>
<evidence type="ECO:0000313" key="6">
    <source>
        <dbReference type="EMBL" id="KAJ8761098.1"/>
    </source>
</evidence>
<sequence>MGRVFMVELEGRCYRCKHCDCPLALSDDVLSRRFSCGKGRAYLFKKVVNVSVGAREERMMISGMHTVEDVLCCCCGQLLGWRYVAAHDKDQSYKEGKFVLERWRIAEEASEEFHLDACRILSDADSP</sequence>
<gene>
    <name evidence="6" type="ORF">K2173_000777</name>
</gene>
<dbReference type="GO" id="GO:0046872">
    <property type="term" value="F:metal ion binding"/>
    <property type="evidence" value="ECO:0007669"/>
    <property type="project" value="UniProtKB-KW"/>
</dbReference>
<comment type="similarity">
    <text evidence="1 4">Belongs to the yippee family.</text>
</comment>
<protein>
    <recommendedName>
        <fullName evidence="4">Protein yippee-like</fullName>
    </recommendedName>
</protein>
<proteinExistence type="inferred from homology"/>
<dbReference type="InterPro" id="IPR004910">
    <property type="entry name" value="Yippee/Mis18/Cereblon"/>
</dbReference>
<evidence type="ECO:0000256" key="2">
    <source>
        <dbReference type="ARBA" id="ARBA00022723"/>
    </source>
</evidence>
<evidence type="ECO:0000256" key="1">
    <source>
        <dbReference type="ARBA" id="ARBA00005613"/>
    </source>
</evidence>
<evidence type="ECO:0000256" key="3">
    <source>
        <dbReference type="ARBA" id="ARBA00022833"/>
    </source>
</evidence>
<feature type="domain" description="Yippee" evidence="5">
    <location>
        <begin position="12"/>
        <end position="109"/>
    </location>
</feature>
<dbReference type="PANTHER" id="PTHR13848">
    <property type="entry name" value="PROTEIN YIPPEE-LIKE CG15309-RELATED"/>
    <property type="match status" value="1"/>
</dbReference>
<evidence type="ECO:0000259" key="5">
    <source>
        <dbReference type="PROSITE" id="PS51792"/>
    </source>
</evidence>
<reference evidence="6 7" key="1">
    <citation type="submission" date="2021-09" db="EMBL/GenBank/DDBJ databases">
        <title>Genomic insights and catalytic innovation underlie evolution of tropane alkaloids biosynthesis.</title>
        <authorList>
            <person name="Wang Y.-J."/>
            <person name="Tian T."/>
            <person name="Huang J.-P."/>
            <person name="Huang S.-X."/>
        </authorList>
    </citation>
    <scope>NUCLEOTIDE SEQUENCE [LARGE SCALE GENOMIC DNA]</scope>
    <source>
        <strain evidence="6">KIB-2018</strain>
        <tissue evidence="6">Leaf</tissue>
    </source>
</reference>
<keyword evidence="2" id="KW-0479">Metal-binding</keyword>